<dbReference type="PROSITE" id="PS50043">
    <property type="entry name" value="HTH_LUXR_2"/>
    <property type="match status" value="1"/>
</dbReference>
<evidence type="ECO:0000313" key="6">
    <source>
        <dbReference type="Proteomes" id="UP000001225"/>
    </source>
</evidence>
<gene>
    <name evidence="5" type="ordered locus">Bpet0397</name>
</gene>
<dbReference type="SMART" id="SM00421">
    <property type="entry name" value="HTH_LUXR"/>
    <property type="match status" value="1"/>
</dbReference>
<dbReference type="GO" id="GO:0003677">
    <property type="term" value="F:DNA binding"/>
    <property type="evidence" value="ECO:0007669"/>
    <property type="project" value="UniProtKB-KW"/>
</dbReference>
<keyword evidence="1" id="KW-0805">Transcription regulation</keyword>
<evidence type="ECO:0000256" key="1">
    <source>
        <dbReference type="ARBA" id="ARBA00023015"/>
    </source>
</evidence>
<dbReference type="GO" id="GO:0006355">
    <property type="term" value="P:regulation of DNA-templated transcription"/>
    <property type="evidence" value="ECO:0007669"/>
    <property type="project" value="InterPro"/>
</dbReference>
<reference evidence="5 6" key="1">
    <citation type="journal article" date="2008" name="BMC Genomics">
        <title>The missing link: Bordetella petrii is endowed with both the metabolic versatility of environmental bacteria and virulence traits of pathogenic Bordetellae.</title>
        <authorList>
            <person name="Gross R."/>
            <person name="Guzman C.A."/>
            <person name="Sebaihia M."/>
            <person name="Martins Dos Santos V.A."/>
            <person name="Pieper D.H."/>
            <person name="Koebnik R."/>
            <person name="Lechner M."/>
            <person name="Bartels D."/>
            <person name="Buhrmester J."/>
            <person name="Choudhuri J.V."/>
            <person name="Ebensen T."/>
            <person name="Gaigalat L."/>
            <person name="Herrmann S."/>
            <person name="Khachane A.N."/>
            <person name="Larisch C."/>
            <person name="Link S."/>
            <person name="Linke B."/>
            <person name="Meyer F."/>
            <person name="Mormann S."/>
            <person name="Nakunst D."/>
            <person name="Rueckert C."/>
            <person name="Schneiker-Bekel S."/>
            <person name="Schulze K."/>
            <person name="Vorhoelter F.J."/>
            <person name="Yevsa T."/>
            <person name="Engle J.T."/>
            <person name="Goldman W.E."/>
            <person name="Puehler A."/>
            <person name="Goebel U.B."/>
            <person name="Goesmann A."/>
            <person name="Bloecker H."/>
            <person name="Kaiser O."/>
            <person name="Martinez-Arias R."/>
        </authorList>
    </citation>
    <scope>NUCLEOTIDE SEQUENCE [LARGE SCALE GENOMIC DNA]</scope>
    <source>
        <strain evidence="6">ATCC BAA-461 / DSM 12804 / CCUG 43448 / CIP 107267 / Se-1111R</strain>
    </source>
</reference>
<keyword evidence="6" id="KW-1185">Reference proteome</keyword>
<dbReference type="Pfam" id="PF00196">
    <property type="entry name" value="GerE"/>
    <property type="match status" value="1"/>
</dbReference>
<dbReference type="KEGG" id="bpt:Bpet0397"/>
<dbReference type="PANTHER" id="PTHR44688:SF16">
    <property type="entry name" value="DNA-BINDING TRANSCRIPTIONAL ACTIVATOR DEVR_DOSR"/>
    <property type="match status" value="1"/>
</dbReference>
<dbReference type="SUPFAM" id="SSF46894">
    <property type="entry name" value="C-terminal effector domain of the bipartite response regulators"/>
    <property type="match status" value="1"/>
</dbReference>
<dbReference type="eggNOG" id="COG2771">
    <property type="taxonomic scope" value="Bacteria"/>
</dbReference>
<evidence type="ECO:0000256" key="3">
    <source>
        <dbReference type="ARBA" id="ARBA00023163"/>
    </source>
</evidence>
<dbReference type="PROSITE" id="PS00622">
    <property type="entry name" value="HTH_LUXR_1"/>
    <property type="match status" value="1"/>
</dbReference>
<keyword evidence="2" id="KW-0238">DNA-binding</keyword>
<organism evidence="5 6">
    <name type="scientific">Bordetella petrii (strain ATCC BAA-461 / DSM 12804 / CCUG 43448 / CIP 107267 / Se-1111R)</name>
    <dbReference type="NCBI Taxonomy" id="340100"/>
    <lineage>
        <taxon>Bacteria</taxon>
        <taxon>Pseudomonadati</taxon>
        <taxon>Pseudomonadota</taxon>
        <taxon>Betaproteobacteria</taxon>
        <taxon>Burkholderiales</taxon>
        <taxon>Alcaligenaceae</taxon>
        <taxon>Bordetella</taxon>
    </lineage>
</organism>
<dbReference type="InterPro" id="IPR036388">
    <property type="entry name" value="WH-like_DNA-bd_sf"/>
</dbReference>
<accession>A9HYE4</accession>
<evidence type="ECO:0000313" key="5">
    <source>
        <dbReference type="EMBL" id="CAP40729.1"/>
    </source>
</evidence>
<proteinExistence type="predicted"/>
<dbReference type="InterPro" id="IPR016032">
    <property type="entry name" value="Sig_transdc_resp-reg_C-effctor"/>
</dbReference>
<name>A9HYE4_BORPD</name>
<dbReference type="PRINTS" id="PR00038">
    <property type="entry name" value="HTHLUXR"/>
</dbReference>
<dbReference type="Proteomes" id="UP000001225">
    <property type="component" value="Chromosome"/>
</dbReference>
<dbReference type="InterPro" id="IPR000792">
    <property type="entry name" value="Tscrpt_reg_LuxR_C"/>
</dbReference>
<dbReference type="CDD" id="cd06170">
    <property type="entry name" value="LuxR_C_like"/>
    <property type="match status" value="1"/>
</dbReference>
<dbReference type="EMBL" id="AM902716">
    <property type="protein sequence ID" value="CAP40729.1"/>
    <property type="molecule type" value="Genomic_DNA"/>
</dbReference>
<evidence type="ECO:0000259" key="4">
    <source>
        <dbReference type="PROSITE" id="PS50043"/>
    </source>
</evidence>
<sequence length="71" mass="7657">MPAKPLSNREHECLHWSAMGKTSWEIAVILGVSERTVNFHIGNACSKLGVYNRRAAVAIALSQGLLPALNG</sequence>
<dbReference type="AlphaFoldDB" id="A9HYE4"/>
<dbReference type="Gene3D" id="1.10.10.10">
    <property type="entry name" value="Winged helix-like DNA-binding domain superfamily/Winged helix DNA-binding domain"/>
    <property type="match status" value="1"/>
</dbReference>
<protein>
    <submittedName>
        <fullName evidence="5">Transcriptional regulator, LuxR-family</fullName>
    </submittedName>
</protein>
<evidence type="ECO:0000256" key="2">
    <source>
        <dbReference type="ARBA" id="ARBA00023125"/>
    </source>
</evidence>
<dbReference type="STRING" id="94624.Bpet0397"/>
<keyword evidence="3" id="KW-0804">Transcription</keyword>
<feature type="domain" description="HTH luxR-type" evidence="4">
    <location>
        <begin position="1"/>
        <end position="64"/>
    </location>
</feature>
<dbReference type="PANTHER" id="PTHR44688">
    <property type="entry name" value="DNA-BINDING TRANSCRIPTIONAL ACTIVATOR DEVR_DOSR"/>
    <property type="match status" value="1"/>
</dbReference>